<dbReference type="InterPro" id="IPR004447">
    <property type="entry name" value="Peptidase_S41A"/>
</dbReference>
<dbReference type="Pfam" id="PF00595">
    <property type="entry name" value="PDZ"/>
    <property type="match status" value="1"/>
</dbReference>
<evidence type="ECO:0000256" key="3">
    <source>
        <dbReference type="ARBA" id="ARBA00022801"/>
    </source>
</evidence>
<organism evidence="8 9">
    <name type="scientific">Salmonirosea aquatica</name>
    <dbReference type="NCBI Taxonomy" id="2654236"/>
    <lineage>
        <taxon>Bacteria</taxon>
        <taxon>Pseudomonadati</taxon>
        <taxon>Bacteroidota</taxon>
        <taxon>Cytophagia</taxon>
        <taxon>Cytophagales</taxon>
        <taxon>Spirosomataceae</taxon>
        <taxon>Salmonirosea</taxon>
    </lineage>
</organism>
<proteinExistence type="inferred from homology"/>
<dbReference type="CDD" id="cd07560">
    <property type="entry name" value="Peptidase_S41_CPP"/>
    <property type="match status" value="1"/>
</dbReference>
<evidence type="ECO:0000256" key="1">
    <source>
        <dbReference type="ARBA" id="ARBA00009179"/>
    </source>
</evidence>
<name>A0A7C9BL00_9BACT</name>
<dbReference type="InterPro" id="IPR029045">
    <property type="entry name" value="ClpP/crotonase-like_dom_sf"/>
</dbReference>
<dbReference type="SMART" id="SM00228">
    <property type="entry name" value="PDZ"/>
    <property type="match status" value="1"/>
</dbReference>
<dbReference type="Pfam" id="PF03572">
    <property type="entry name" value="Peptidase_S41"/>
    <property type="match status" value="1"/>
</dbReference>
<evidence type="ECO:0000313" key="8">
    <source>
        <dbReference type="EMBL" id="MPR35155.1"/>
    </source>
</evidence>
<dbReference type="Gene3D" id="3.90.226.10">
    <property type="entry name" value="2-enoyl-CoA Hydratase, Chain A, domain 1"/>
    <property type="match status" value="1"/>
</dbReference>
<dbReference type="GO" id="GO:0030288">
    <property type="term" value="C:outer membrane-bounded periplasmic space"/>
    <property type="evidence" value="ECO:0007669"/>
    <property type="project" value="TreeGrafter"/>
</dbReference>
<dbReference type="NCBIfam" id="TIGR00225">
    <property type="entry name" value="prc"/>
    <property type="match status" value="1"/>
</dbReference>
<dbReference type="InterPro" id="IPR005151">
    <property type="entry name" value="Tail-specific_protease"/>
</dbReference>
<dbReference type="FunFam" id="3.90.226.10:FF:000090">
    <property type="entry name" value="Tail-specific protease"/>
    <property type="match status" value="1"/>
</dbReference>
<dbReference type="Pfam" id="PF17804">
    <property type="entry name" value="TSP_NTD"/>
    <property type="match status" value="1"/>
</dbReference>
<dbReference type="GO" id="GO:0004175">
    <property type="term" value="F:endopeptidase activity"/>
    <property type="evidence" value="ECO:0007669"/>
    <property type="project" value="TreeGrafter"/>
</dbReference>
<keyword evidence="3 5" id="KW-0378">Hydrolase</keyword>
<dbReference type="Pfam" id="PF11818">
    <property type="entry name" value="DUF3340"/>
    <property type="match status" value="1"/>
</dbReference>
<dbReference type="Gene3D" id="3.30.750.44">
    <property type="match status" value="1"/>
</dbReference>
<evidence type="ECO:0000259" key="7">
    <source>
        <dbReference type="PROSITE" id="PS50106"/>
    </source>
</evidence>
<dbReference type="PANTHER" id="PTHR32060:SF22">
    <property type="entry name" value="CARBOXYL-TERMINAL-PROCESSING PEPTIDASE 3, CHLOROPLASTIC"/>
    <property type="match status" value="1"/>
</dbReference>
<dbReference type="Proteomes" id="UP000479293">
    <property type="component" value="Unassembled WGS sequence"/>
</dbReference>
<evidence type="ECO:0000256" key="2">
    <source>
        <dbReference type="ARBA" id="ARBA00022670"/>
    </source>
</evidence>
<sequence>MRKYLITLIPVVLLSWQRGPEPQSAVRIDESIALEGGALTEDLKPTEAQFRAEALVTRILTNYHYRKTKLNDSLSSAIFSKYLDDIDHGKLYFLASDVNQFEKYRNSFDDFLKNDELEVPFDIYNVFRKRYQERSAYIQSLLEKPEPFNYMTEESLNTDREKATWAKSTEELNDTWRKYIKSEALDLKLAGKADTAVISTLRDRYKTRDRALARIRTEQVFQMYMNAFAESLDPHTNYLGPVSADRFKQDMSQSLEGIGALLREEDNYIKIVDVIPGGPAFRGKQLKKEDRIMGVAQGDDGNFVDIVGWFVDDAVKLIKGPKGTVVRLQVLAANALPNTPPRELRIVREKIKLEEQRAKSEIVTVDHGGKPMKVGVIDIPLFYRDFEGAQKREKEFSSTTRDVQNLMDQLRKDGVEGIVIDLRNNGGGSLTEAISLTGLFINKGPVVQVKESGDEIEVQSDTDPMIAYDGPLAVMVNRFSASASEIFAAAIQDYKRGIIVGEQSYGKGTVQTLIELNKWMPKESDPLGEVKMTVAKFYRINGSSTQLRGVTPDLELPTPYKADEYGEASQPSALPWDQIPSSRYEVTDNITDKLVAQLRDKHNQRLKSDEELKKLVEDMAAFRKAREDKMVSLQIDKRRKERAEAEKKRAALKDFGDEADDDEESGSDSTAVAKATPVKKKNDVYLTETSRIVADLVTITNEPALAGTKKKR</sequence>
<evidence type="ECO:0000256" key="6">
    <source>
        <dbReference type="SAM" id="MobiDB-lite"/>
    </source>
</evidence>
<reference evidence="8 9" key="1">
    <citation type="submission" date="2019-10" db="EMBL/GenBank/DDBJ databases">
        <title>Draft Genome Sequence of Cytophagaceae sp. SJW1-29.</title>
        <authorList>
            <person name="Choi A."/>
        </authorList>
    </citation>
    <scope>NUCLEOTIDE SEQUENCE [LARGE SCALE GENOMIC DNA]</scope>
    <source>
        <strain evidence="8 9">SJW1-29</strain>
    </source>
</reference>
<feature type="region of interest" description="Disordered" evidence="6">
    <location>
        <begin position="649"/>
        <end position="680"/>
    </location>
</feature>
<dbReference type="GO" id="GO:0008236">
    <property type="term" value="F:serine-type peptidase activity"/>
    <property type="evidence" value="ECO:0007669"/>
    <property type="project" value="UniProtKB-KW"/>
</dbReference>
<gene>
    <name evidence="8" type="ORF">GBK04_17825</name>
</gene>
<feature type="compositionally biased region" description="Low complexity" evidence="6">
    <location>
        <begin position="667"/>
        <end position="676"/>
    </location>
</feature>
<keyword evidence="9" id="KW-1185">Reference proteome</keyword>
<dbReference type="GO" id="GO:0006508">
    <property type="term" value="P:proteolysis"/>
    <property type="evidence" value="ECO:0007669"/>
    <property type="project" value="UniProtKB-KW"/>
</dbReference>
<dbReference type="SUPFAM" id="SSF52096">
    <property type="entry name" value="ClpP/crotonase"/>
    <property type="match status" value="1"/>
</dbReference>
<comment type="caution">
    <text evidence="8">The sequence shown here is derived from an EMBL/GenBank/DDBJ whole genome shotgun (WGS) entry which is preliminary data.</text>
</comment>
<dbReference type="GO" id="GO:0007165">
    <property type="term" value="P:signal transduction"/>
    <property type="evidence" value="ECO:0007669"/>
    <property type="project" value="TreeGrafter"/>
</dbReference>
<evidence type="ECO:0000256" key="4">
    <source>
        <dbReference type="ARBA" id="ARBA00022825"/>
    </source>
</evidence>
<dbReference type="SMART" id="SM00245">
    <property type="entry name" value="TSPc"/>
    <property type="match status" value="1"/>
</dbReference>
<dbReference type="InterPro" id="IPR001478">
    <property type="entry name" value="PDZ"/>
</dbReference>
<protein>
    <submittedName>
        <fullName evidence="8">Tail-specific protease</fullName>
    </submittedName>
</protein>
<dbReference type="InterPro" id="IPR020992">
    <property type="entry name" value="Tail_Prtase_C"/>
</dbReference>
<dbReference type="AlphaFoldDB" id="A0A7C9BL00"/>
<evidence type="ECO:0000256" key="5">
    <source>
        <dbReference type="RuleBase" id="RU004404"/>
    </source>
</evidence>
<comment type="similarity">
    <text evidence="1 5">Belongs to the peptidase S41A family.</text>
</comment>
<dbReference type="PANTHER" id="PTHR32060">
    <property type="entry name" value="TAIL-SPECIFIC PROTEASE"/>
    <property type="match status" value="1"/>
</dbReference>
<dbReference type="SUPFAM" id="SSF50156">
    <property type="entry name" value="PDZ domain-like"/>
    <property type="match status" value="1"/>
</dbReference>
<dbReference type="Gene3D" id="2.30.42.10">
    <property type="match status" value="1"/>
</dbReference>
<feature type="domain" description="PDZ" evidence="7">
    <location>
        <begin position="241"/>
        <end position="325"/>
    </location>
</feature>
<dbReference type="InterPro" id="IPR040573">
    <property type="entry name" value="TSP_N"/>
</dbReference>
<feature type="compositionally biased region" description="Acidic residues" evidence="6">
    <location>
        <begin position="657"/>
        <end position="666"/>
    </location>
</feature>
<dbReference type="PROSITE" id="PS50106">
    <property type="entry name" value="PDZ"/>
    <property type="match status" value="1"/>
</dbReference>
<keyword evidence="4 5" id="KW-0720">Serine protease</keyword>
<evidence type="ECO:0000313" key="9">
    <source>
        <dbReference type="Proteomes" id="UP000479293"/>
    </source>
</evidence>
<keyword evidence="2 5" id="KW-0645">Protease</keyword>
<dbReference type="InterPro" id="IPR036034">
    <property type="entry name" value="PDZ_sf"/>
</dbReference>
<dbReference type="EMBL" id="WHLY01000002">
    <property type="protein sequence ID" value="MPR35155.1"/>
    <property type="molecule type" value="Genomic_DNA"/>
</dbReference>
<accession>A0A7C9BL00</accession>
<dbReference type="RefSeq" id="WP_152761961.1">
    <property type="nucleotide sequence ID" value="NZ_WHLY01000002.1"/>
</dbReference>
<dbReference type="CDD" id="cd06782">
    <property type="entry name" value="cpPDZ_CPP-like"/>
    <property type="match status" value="1"/>
</dbReference>